<evidence type="ECO:0000256" key="1">
    <source>
        <dbReference type="ARBA" id="ARBA00022679"/>
    </source>
</evidence>
<organism evidence="2 3">
    <name type="scientific">Sphaeroforma arctica JP610</name>
    <dbReference type="NCBI Taxonomy" id="667725"/>
    <lineage>
        <taxon>Eukaryota</taxon>
        <taxon>Ichthyosporea</taxon>
        <taxon>Ichthyophonida</taxon>
        <taxon>Sphaeroforma</taxon>
    </lineage>
</organism>
<evidence type="ECO:0000313" key="2">
    <source>
        <dbReference type="EMBL" id="KNC78140.1"/>
    </source>
</evidence>
<dbReference type="PANTHER" id="PTHR45670">
    <property type="entry name" value="E3 UBIQUITIN-PROTEIN LIGASE TRIP12"/>
    <property type="match status" value="1"/>
</dbReference>
<keyword evidence="1" id="KW-0808">Transferase</keyword>
<dbReference type="Proteomes" id="UP000054560">
    <property type="component" value="Unassembled WGS sequence"/>
</dbReference>
<dbReference type="PANTHER" id="PTHR45670:SF1">
    <property type="entry name" value="E3 UBIQUITIN-PROTEIN LIGASE HECTD1"/>
    <property type="match status" value="1"/>
</dbReference>
<keyword evidence="3" id="KW-1185">Reference proteome</keyword>
<dbReference type="InterPro" id="IPR011989">
    <property type="entry name" value="ARM-like"/>
</dbReference>
<gene>
    <name evidence="2" type="ORF">SARC_09419</name>
</gene>
<dbReference type="EMBL" id="KQ242551">
    <property type="protein sequence ID" value="KNC78140.1"/>
    <property type="molecule type" value="Genomic_DNA"/>
</dbReference>
<accession>A0A0L0FMZ3</accession>
<dbReference type="GO" id="GO:0043161">
    <property type="term" value="P:proteasome-mediated ubiquitin-dependent protein catabolic process"/>
    <property type="evidence" value="ECO:0007669"/>
    <property type="project" value="TreeGrafter"/>
</dbReference>
<name>A0A0L0FMZ3_9EUKA</name>
<dbReference type="AlphaFoldDB" id="A0A0L0FMZ3"/>
<dbReference type="RefSeq" id="XP_014152042.1">
    <property type="nucleotide sequence ID" value="XM_014296567.1"/>
</dbReference>
<dbReference type="GO" id="GO:0000209">
    <property type="term" value="P:protein polyubiquitination"/>
    <property type="evidence" value="ECO:0007669"/>
    <property type="project" value="TreeGrafter"/>
</dbReference>
<dbReference type="GO" id="GO:0061630">
    <property type="term" value="F:ubiquitin protein ligase activity"/>
    <property type="evidence" value="ECO:0007669"/>
    <property type="project" value="InterPro"/>
</dbReference>
<evidence type="ECO:0000313" key="3">
    <source>
        <dbReference type="Proteomes" id="UP000054560"/>
    </source>
</evidence>
<reference evidence="2 3" key="1">
    <citation type="submission" date="2011-02" db="EMBL/GenBank/DDBJ databases">
        <title>The Genome Sequence of Sphaeroforma arctica JP610.</title>
        <authorList>
            <consortium name="The Broad Institute Genome Sequencing Platform"/>
            <person name="Russ C."/>
            <person name="Cuomo C."/>
            <person name="Young S.K."/>
            <person name="Zeng Q."/>
            <person name="Gargeya S."/>
            <person name="Alvarado L."/>
            <person name="Berlin A."/>
            <person name="Chapman S.B."/>
            <person name="Chen Z."/>
            <person name="Freedman E."/>
            <person name="Gellesch M."/>
            <person name="Goldberg J."/>
            <person name="Griggs A."/>
            <person name="Gujja S."/>
            <person name="Heilman E."/>
            <person name="Heiman D."/>
            <person name="Howarth C."/>
            <person name="Mehta T."/>
            <person name="Neiman D."/>
            <person name="Pearson M."/>
            <person name="Roberts A."/>
            <person name="Saif S."/>
            <person name="Shea T."/>
            <person name="Shenoy N."/>
            <person name="Sisk P."/>
            <person name="Stolte C."/>
            <person name="Sykes S."/>
            <person name="White J."/>
            <person name="Yandava C."/>
            <person name="Burger G."/>
            <person name="Gray M.W."/>
            <person name="Holland P.W.H."/>
            <person name="King N."/>
            <person name="Lang F.B.F."/>
            <person name="Roger A.J."/>
            <person name="Ruiz-Trillo I."/>
            <person name="Haas B."/>
            <person name="Nusbaum C."/>
            <person name="Birren B."/>
        </authorList>
    </citation>
    <scope>NUCLEOTIDE SEQUENCE [LARGE SCALE GENOMIC DNA]</scope>
    <source>
        <strain evidence="2 3">JP610</strain>
    </source>
</reference>
<dbReference type="InterPro" id="IPR045322">
    <property type="entry name" value="HECTD1/TRIP12-like"/>
</dbReference>
<dbReference type="Gene3D" id="1.25.10.10">
    <property type="entry name" value="Leucine-rich Repeat Variant"/>
    <property type="match status" value="1"/>
</dbReference>
<dbReference type="GeneID" id="25909923"/>
<sequence>MHPSQIVERACLCFSRLVATFRHSAPELTQLAQCGFIKRLMDTLTATPRLINTPTFTMVLKTFSTVLKGAPALTHIFIENDVTGVLRGLLRLPYDGEDVQKSLRSYAGLDAEQLYELFYITCEMLPPLPTDKVFTSIPVQHHGVPGQSKHPSGSTHSHAVASANAIRGMINRTFMQRRASGGK</sequence>
<proteinExistence type="predicted"/>
<dbReference type="STRING" id="667725.A0A0L0FMZ3"/>
<dbReference type="eggNOG" id="KOG0168">
    <property type="taxonomic scope" value="Eukaryota"/>
</dbReference>
<protein>
    <submittedName>
        <fullName evidence="2">Uncharacterized protein</fullName>
    </submittedName>
</protein>